<name>A0AAW2CJL1_9ROSI</name>
<dbReference type="AlphaFoldDB" id="A0AAW2CJL1"/>
<sequence>MLLSLNTMAVSCVFQHVSACTWSFLNSAFELLLRVWAVSWDLKVRISSAEALGQMVGLIAWTKLKSALPRLVPTFLELYKKDHDIAFMATCSLHNLLNASLLSESGPPLLDFRVTCEKWKTFDRTEENVPRNMIPCS</sequence>
<organism evidence="1 2">
    <name type="scientific">Lithocarpus litseifolius</name>
    <dbReference type="NCBI Taxonomy" id="425828"/>
    <lineage>
        <taxon>Eukaryota</taxon>
        <taxon>Viridiplantae</taxon>
        <taxon>Streptophyta</taxon>
        <taxon>Embryophyta</taxon>
        <taxon>Tracheophyta</taxon>
        <taxon>Spermatophyta</taxon>
        <taxon>Magnoliopsida</taxon>
        <taxon>eudicotyledons</taxon>
        <taxon>Gunneridae</taxon>
        <taxon>Pentapetalae</taxon>
        <taxon>rosids</taxon>
        <taxon>fabids</taxon>
        <taxon>Fagales</taxon>
        <taxon>Fagaceae</taxon>
        <taxon>Lithocarpus</taxon>
    </lineage>
</organism>
<evidence type="ECO:0000313" key="2">
    <source>
        <dbReference type="Proteomes" id="UP001459277"/>
    </source>
</evidence>
<dbReference type="InterPro" id="IPR045206">
    <property type="entry name" value="Maestro_heat-like_prot"/>
</dbReference>
<dbReference type="Proteomes" id="UP001459277">
    <property type="component" value="Unassembled WGS sequence"/>
</dbReference>
<comment type="caution">
    <text evidence="1">The sequence shown here is derived from an EMBL/GenBank/DDBJ whole genome shotgun (WGS) entry which is preliminary data.</text>
</comment>
<dbReference type="PANTHER" id="PTHR23120:SF0">
    <property type="entry name" value="MAESTRO HEAT-LIKE REPEAT FAMILY MEMBER 1"/>
    <property type="match status" value="1"/>
</dbReference>
<gene>
    <name evidence="1" type="ORF">SO802_018034</name>
</gene>
<protein>
    <submittedName>
        <fullName evidence="1">Uncharacterized protein</fullName>
    </submittedName>
</protein>
<reference evidence="1 2" key="1">
    <citation type="submission" date="2024-01" db="EMBL/GenBank/DDBJ databases">
        <title>A telomere-to-telomere, gap-free genome of sweet tea (Lithocarpus litseifolius).</title>
        <authorList>
            <person name="Zhou J."/>
        </authorList>
    </citation>
    <scope>NUCLEOTIDE SEQUENCE [LARGE SCALE GENOMIC DNA]</scope>
    <source>
        <strain evidence="1">Zhou-2022a</strain>
        <tissue evidence="1">Leaf</tissue>
    </source>
</reference>
<accession>A0AAW2CJL1</accession>
<dbReference type="PANTHER" id="PTHR23120">
    <property type="entry name" value="MAESTRO-RELATED HEAT DOMAIN-CONTAINING"/>
    <property type="match status" value="1"/>
</dbReference>
<dbReference type="EMBL" id="JAZDWU010000006">
    <property type="protein sequence ID" value="KAK9998431.1"/>
    <property type="molecule type" value="Genomic_DNA"/>
</dbReference>
<keyword evidence="2" id="KW-1185">Reference proteome</keyword>
<proteinExistence type="predicted"/>
<evidence type="ECO:0000313" key="1">
    <source>
        <dbReference type="EMBL" id="KAK9998431.1"/>
    </source>
</evidence>
<dbReference type="GO" id="GO:0005737">
    <property type="term" value="C:cytoplasm"/>
    <property type="evidence" value="ECO:0007669"/>
    <property type="project" value="TreeGrafter"/>
</dbReference>